<accession>A0A8I0HFI7</accession>
<evidence type="ECO:0000313" key="4">
    <source>
        <dbReference type="Proteomes" id="UP000650224"/>
    </source>
</evidence>
<dbReference type="InterPro" id="IPR027275">
    <property type="entry name" value="PRC-brl_dom"/>
</dbReference>
<evidence type="ECO:0000313" key="3">
    <source>
        <dbReference type="EMBL" id="MBD8028993.1"/>
    </source>
</evidence>
<dbReference type="RefSeq" id="WP_191732235.1">
    <property type="nucleotide sequence ID" value="NZ_JACSPR010000001.1"/>
</dbReference>
<dbReference type="SUPFAM" id="SSF50346">
    <property type="entry name" value="PRC-barrel domain"/>
    <property type="match status" value="1"/>
</dbReference>
<feature type="compositionally biased region" description="Basic and acidic residues" evidence="1">
    <location>
        <begin position="154"/>
        <end position="173"/>
    </location>
</feature>
<feature type="domain" description="PRC-barrel" evidence="2">
    <location>
        <begin position="7"/>
        <end position="75"/>
    </location>
</feature>
<reference evidence="3 4" key="1">
    <citation type="submission" date="2020-08" db="EMBL/GenBank/DDBJ databases">
        <title>A Genomic Blueprint of the Chicken Gut Microbiome.</title>
        <authorList>
            <person name="Gilroy R."/>
            <person name="Ravi A."/>
            <person name="Getino M."/>
            <person name="Pursley I."/>
            <person name="Horton D.L."/>
            <person name="Alikhan N.-F."/>
            <person name="Baker D."/>
            <person name="Gharbi K."/>
            <person name="Hall N."/>
            <person name="Watson M."/>
            <person name="Adriaenssens E.M."/>
            <person name="Foster-Nyarko E."/>
            <person name="Jarju S."/>
            <person name="Secka A."/>
            <person name="Antonio M."/>
            <person name="Oren A."/>
            <person name="Chaudhuri R."/>
            <person name="La Ragione R.M."/>
            <person name="Hildebrand F."/>
            <person name="Pallen M.J."/>
        </authorList>
    </citation>
    <scope>NUCLEOTIDE SEQUENCE [LARGE SCALE GENOMIC DNA]</scope>
    <source>
        <strain evidence="3 4">Sa1YVA5</strain>
    </source>
</reference>
<gene>
    <name evidence="3" type="ORF">H9627_01385</name>
</gene>
<proteinExistence type="predicted"/>
<dbReference type="GO" id="GO:0030077">
    <property type="term" value="C:plasma membrane light-harvesting complex"/>
    <property type="evidence" value="ECO:0007669"/>
    <property type="project" value="InterPro"/>
</dbReference>
<evidence type="ECO:0000259" key="2">
    <source>
        <dbReference type="Pfam" id="PF05239"/>
    </source>
</evidence>
<keyword evidence="4" id="KW-1185">Reference proteome</keyword>
<dbReference type="Proteomes" id="UP000650224">
    <property type="component" value="Unassembled WGS sequence"/>
</dbReference>
<name>A0A8I0HFI7_9CORY</name>
<dbReference type="InterPro" id="IPR011033">
    <property type="entry name" value="PRC_barrel-like_sf"/>
</dbReference>
<sequence length="181" mass="19657">MSKHTDKYEIVSLLDASAYDNTGSKLGAVEGVILNDATGLPTFVEIHHGLFGRNSSLVPLRGARLEAHKLELGFSKDTIKDAPDIDLENGLSPVEQDAIFAHYGVTDGNDATYFHPELPELPDGSEVGIHDEKSGAALPGEHFAFQGQQAEQPTDAKTRERDAADTVAEAERIRLRRHSGR</sequence>
<comment type="caution">
    <text evidence="3">The sequence shown here is derived from an EMBL/GenBank/DDBJ whole genome shotgun (WGS) entry which is preliminary data.</text>
</comment>
<protein>
    <submittedName>
        <fullName evidence="3">PRC-barrel domain-containing protein</fullName>
    </submittedName>
</protein>
<dbReference type="AlphaFoldDB" id="A0A8I0HFI7"/>
<feature type="region of interest" description="Disordered" evidence="1">
    <location>
        <begin position="136"/>
        <end position="181"/>
    </location>
</feature>
<organism evidence="3 4">
    <name type="scientific">Corynebacterium gallinarum</name>
    <dbReference type="NCBI Taxonomy" id="2762214"/>
    <lineage>
        <taxon>Bacteria</taxon>
        <taxon>Bacillati</taxon>
        <taxon>Actinomycetota</taxon>
        <taxon>Actinomycetes</taxon>
        <taxon>Mycobacteriales</taxon>
        <taxon>Corynebacteriaceae</taxon>
        <taxon>Corynebacterium</taxon>
    </lineage>
</organism>
<dbReference type="Gene3D" id="3.90.50.10">
    <property type="entry name" value="Photosynthetic Reaction Center, subunit H, domain 2"/>
    <property type="match status" value="1"/>
</dbReference>
<dbReference type="GO" id="GO:0019684">
    <property type="term" value="P:photosynthesis, light reaction"/>
    <property type="evidence" value="ECO:0007669"/>
    <property type="project" value="InterPro"/>
</dbReference>
<dbReference type="EMBL" id="JACSPR010000001">
    <property type="protein sequence ID" value="MBD8028993.1"/>
    <property type="molecule type" value="Genomic_DNA"/>
</dbReference>
<dbReference type="InterPro" id="IPR014747">
    <property type="entry name" value="Bac_photo_RC_H_C"/>
</dbReference>
<dbReference type="Pfam" id="PF05239">
    <property type="entry name" value="PRC"/>
    <property type="match status" value="1"/>
</dbReference>
<evidence type="ECO:0000256" key="1">
    <source>
        <dbReference type="SAM" id="MobiDB-lite"/>
    </source>
</evidence>